<protein>
    <submittedName>
        <fullName evidence="2">Uncharacterized protein</fullName>
    </submittedName>
</protein>
<evidence type="ECO:0000313" key="2">
    <source>
        <dbReference type="EMBL" id="ETV96773.1"/>
    </source>
</evidence>
<name>A0A024TRX2_9STRA</name>
<dbReference type="EMBL" id="KI913975">
    <property type="protein sequence ID" value="ETV96773.1"/>
    <property type="molecule type" value="Genomic_DNA"/>
</dbReference>
<feature type="region of interest" description="Disordered" evidence="1">
    <location>
        <begin position="103"/>
        <end position="124"/>
    </location>
</feature>
<dbReference type="AlphaFoldDB" id="A0A024TRX2"/>
<evidence type="ECO:0000256" key="1">
    <source>
        <dbReference type="SAM" id="MobiDB-lite"/>
    </source>
</evidence>
<feature type="region of interest" description="Disordered" evidence="1">
    <location>
        <begin position="1"/>
        <end position="39"/>
    </location>
</feature>
<dbReference type="RefSeq" id="XP_008874550.1">
    <property type="nucleotide sequence ID" value="XM_008876328.1"/>
</dbReference>
<organism evidence="2">
    <name type="scientific">Aphanomyces invadans</name>
    <dbReference type="NCBI Taxonomy" id="157072"/>
    <lineage>
        <taxon>Eukaryota</taxon>
        <taxon>Sar</taxon>
        <taxon>Stramenopiles</taxon>
        <taxon>Oomycota</taxon>
        <taxon>Saprolegniomycetes</taxon>
        <taxon>Saprolegniales</taxon>
        <taxon>Verrucalvaceae</taxon>
        <taxon>Aphanomyces</taxon>
    </lineage>
</organism>
<dbReference type="VEuPathDB" id="FungiDB:H310_10080"/>
<dbReference type="GeneID" id="20087130"/>
<proteinExistence type="predicted"/>
<feature type="compositionally biased region" description="Basic and acidic residues" evidence="1">
    <location>
        <begin position="1"/>
        <end position="18"/>
    </location>
</feature>
<reference evidence="2" key="1">
    <citation type="submission" date="2013-12" db="EMBL/GenBank/DDBJ databases">
        <title>The Genome Sequence of Aphanomyces invadans NJM9701.</title>
        <authorList>
            <consortium name="The Broad Institute Genomics Platform"/>
            <person name="Russ C."/>
            <person name="Tyler B."/>
            <person name="van West P."/>
            <person name="Dieguez-Uribeondo J."/>
            <person name="Young S.K."/>
            <person name="Zeng Q."/>
            <person name="Gargeya S."/>
            <person name="Fitzgerald M."/>
            <person name="Abouelleil A."/>
            <person name="Alvarado L."/>
            <person name="Chapman S.B."/>
            <person name="Gainer-Dewar J."/>
            <person name="Goldberg J."/>
            <person name="Griggs A."/>
            <person name="Gujja S."/>
            <person name="Hansen M."/>
            <person name="Howarth C."/>
            <person name="Imamovic A."/>
            <person name="Ireland A."/>
            <person name="Larimer J."/>
            <person name="McCowan C."/>
            <person name="Murphy C."/>
            <person name="Pearson M."/>
            <person name="Poon T.W."/>
            <person name="Priest M."/>
            <person name="Roberts A."/>
            <person name="Saif S."/>
            <person name="Shea T."/>
            <person name="Sykes S."/>
            <person name="Wortman J."/>
            <person name="Nusbaum C."/>
            <person name="Birren B."/>
        </authorList>
    </citation>
    <scope>NUCLEOTIDE SEQUENCE [LARGE SCALE GENOMIC DNA]</scope>
    <source>
        <strain evidence="2">NJM9701</strain>
    </source>
</reference>
<accession>A0A024TRX2</accession>
<sequence>MGQVHRETHEHDNARPSIDDCAITRHPKRERRGVVSSSSEWIVRPPDTCDSGMLTFRHRSDLLRCVSCHSTISSGKPDIFCDEPVGAHPLGVDIPRLPQERCMLESPRPTSPPPAELLPAPKIK</sequence>
<gene>
    <name evidence="2" type="ORF">H310_10080</name>
</gene>